<dbReference type="RefSeq" id="WP_012225996.1">
    <property type="nucleotide sequence ID" value="NZ_HG422565.1"/>
</dbReference>
<accession>R4YY30</accession>
<gene>
    <name evidence="1" type="ORF">BN381_220013</name>
</gene>
<proteinExistence type="predicted"/>
<dbReference type="Proteomes" id="UP000018291">
    <property type="component" value="Unassembled WGS sequence"/>
</dbReference>
<protein>
    <recommendedName>
        <fullName evidence="3">Transposase</fullName>
    </recommendedName>
</protein>
<reference evidence="1 2" key="1">
    <citation type="journal article" date="2013" name="ISME J.">
        <title>Metabolic model for the filamentous 'Candidatus Microthrix parvicella' based on genomic and metagenomic analyses.</title>
        <authorList>
            <person name="Jon McIlroy S."/>
            <person name="Kristiansen R."/>
            <person name="Albertsen M."/>
            <person name="Michael Karst S."/>
            <person name="Rossetti S."/>
            <person name="Lund Nielsen J."/>
            <person name="Tandoi V."/>
            <person name="James Seviour R."/>
            <person name="Nielsen P.H."/>
        </authorList>
    </citation>
    <scope>NUCLEOTIDE SEQUENCE [LARGE SCALE GENOMIC DNA]</scope>
    <source>
        <strain evidence="1 2">RN1</strain>
    </source>
</reference>
<comment type="caution">
    <text evidence="1">The sequence shown here is derived from an EMBL/GenBank/DDBJ whole genome shotgun (WGS) entry which is preliminary data.</text>
</comment>
<dbReference type="SUPFAM" id="SSF48295">
    <property type="entry name" value="TrpR-like"/>
    <property type="match status" value="1"/>
</dbReference>
<dbReference type="STRING" id="1229780.BN381_220013"/>
<keyword evidence="2" id="KW-1185">Reference proteome</keyword>
<sequence>MSTEPSRKKKRLLAPQEKYEIWMQIVRGETTVSEAAERSRVDRATIAKLRTVARDGALEALARSRPGRRQKDRDYELEEAKAETERLRTALAEMAVRLTLAEGKEPWG</sequence>
<name>R4YY30_9ACTN</name>
<evidence type="ECO:0000313" key="2">
    <source>
        <dbReference type="Proteomes" id="UP000018291"/>
    </source>
</evidence>
<dbReference type="HOGENOM" id="CLU_2192228_0_0_11"/>
<dbReference type="GO" id="GO:0043565">
    <property type="term" value="F:sequence-specific DNA binding"/>
    <property type="evidence" value="ECO:0007669"/>
    <property type="project" value="InterPro"/>
</dbReference>
<dbReference type="AlphaFoldDB" id="R4YY30"/>
<evidence type="ECO:0008006" key="3">
    <source>
        <dbReference type="Google" id="ProtNLM"/>
    </source>
</evidence>
<evidence type="ECO:0000313" key="1">
    <source>
        <dbReference type="EMBL" id="CCM63439.1"/>
    </source>
</evidence>
<dbReference type="eggNOG" id="ENOG5032YU0">
    <property type="taxonomic scope" value="Bacteria"/>
</dbReference>
<dbReference type="EMBL" id="CANL01000015">
    <property type="protein sequence ID" value="CCM63439.1"/>
    <property type="molecule type" value="Genomic_DNA"/>
</dbReference>
<dbReference type="InterPro" id="IPR010921">
    <property type="entry name" value="Trp_repressor/repl_initiator"/>
</dbReference>
<organism evidence="1 2">
    <name type="scientific">Candidatus Neomicrothrix parvicella RN1</name>
    <dbReference type="NCBI Taxonomy" id="1229780"/>
    <lineage>
        <taxon>Bacteria</taxon>
        <taxon>Bacillati</taxon>
        <taxon>Actinomycetota</taxon>
        <taxon>Acidimicrobiia</taxon>
        <taxon>Acidimicrobiales</taxon>
        <taxon>Microthrixaceae</taxon>
        <taxon>Candidatus Neomicrothrix</taxon>
    </lineage>
</organism>